<feature type="transmembrane region" description="Helical" evidence="8">
    <location>
        <begin position="303"/>
        <end position="324"/>
    </location>
</feature>
<dbReference type="InterPro" id="IPR001750">
    <property type="entry name" value="ND/Mrp_TM"/>
</dbReference>
<protein>
    <submittedName>
        <fullName evidence="10">Monovalent cation/H+ antiporter subunit D</fullName>
    </submittedName>
</protein>
<proteinExistence type="inferred from homology"/>
<accession>A0A6I4TFV1</accession>
<sequence>MPILLPLLTSAIMLLTSERQRTAKNVVSIATILAVLVIDIILLLRIVAVGLEGAPATRAYLIGDWPAPFGIVLVSDWLSALMLILAATLALAAMIYATARWERVGPRFHALFLLQLMGLNGAFLTGDIFNLFVFFEVLLAASYGLLLHGSGEKRVKAGLHYVSVNVLASLLFLIGTAMIYGVTGTLNMADLAYRIATVPARDIALLQSGMAILGIAFLIKAGMWPLSFWLPRTYAAASPPAAALFAILSKVGIYAVLRIYLLLFGEEGGWAINFGEEWLLIGGIATLAFGTIGVLAARSLAGVAGYSVLISSGSLLGVIGAGRGQVLGGALYYLVSSTLALAAFYLLMELVERADARTVDLIDGEPVFDDEETEVRVLEQEESEIGTRIPATIAVLGGGFVFSVLLMAGLPPLSGFLAKFAMIDGLLDLSENIAATSWWLIGLLIVSGLAILISTTRAGIDLLWTPDVNKPPLRVSEAAPVGILLGVCLGLTIFAGPVMRYMERTAISLYDREGYIQAVLKVLPDKDRAST</sequence>
<evidence type="ECO:0000256" key="2">
    <source>
        <dbReference type="ARBA" id="ARBA00005346"/>
    </source>
</evidence>
<organism evidence="10 11">
    <name type="scientific">Tsuneonella aeria</name>
    <dbReference type="NCBI Taxonomy" id="1837929"/>
    <lineage>
        <taxon>Bacteria</taxon>
        <taxon>Pseudomonadati</taxon>
        <taxon>Pseudomonadota</taxon>
        <taxon>Alphaproteobacteria</taxon>
        <taxon>Sphingomonadales</taxon>
        <taxon>Erythrobacteraceae</taxon>
        <taxon>Tsuneonella</taxon>
    </lineage>
</organism>
<feature type="transmembrane region" description="Helical" evidence="8">
    <location>
        <begin position="438"/>
        <end position="460"/>
    </location>
</feature>
<keyword evidence="11" id="KW-1185">Reference proteome</keyword>
<dbReference type="GO" id="GO:0005886">
    <property type="term" value="C:plasma membrane"/>
    <property type="evidence" value="ECO:0007669"/>
    <property type="project" value="UniProtKB-SubCell"/>
</dbReference>
<evidence type="ECO:0000259" key="9">
    <source>
        <dbReference type="Pfam" id="PF00361"/>
    </source>
</evidence>
<dbReference type="EMBL" id="WTZA01000001">
    <property type="protein sequence ID" value="MXO74970.1"/>
    <property type="molecule type" value="Genomic_DNA"/>
</dbReference>
<reference evidence="10 11" key="1">
    <citation type="submission" date="2019-12" db="EMBL/GenBank/DDBJ databases">
        <title>Genomic-based taxomic classification of the family Erythrobacteraceae.</title>
        <authorList>
            <person name="Xu L."/>
        </authorList>
    </citation>
    <scope>NUCLEOTIDE SEQUENCE [LARGE SCALE GENOMIC DNA]</scope>
    <source>
        <strain evidence="10 11">100921-2</strain>
    </source>
</reference>
<feature type="transmembrane region" description="Helical" evidence="8">
    <location>
        <begin position="128"/>
        <end position="147"/>
    </location>
</feature>
<feature type="transmembrane region" description="Helical" evidence="8">
    <location>
        <begin position="393"/>
        <end position="418"/>
    </location>
</feature>
<dbReference type="NCBIfam" id="NF009309">
    <property type="entry name" value="PRK12666.1"/>
    <property type="match status" value="1"/>
</dbReference>
<feature type="transmembrane region" description="Helical" evidence="8">
    <location>
        <begin position="159"/>
        <end position="183"/>
    </location>
</feature>
<evidence type="ECO:0000256" key="1">
    <source>
        <dbReference type="ARBA" id="ARBA00004651"/>
    </source>
</evidence>
<comment type="caution">
    <text evidence="10">The sequence shown here is derived from an EMBL/GenBank/DDBJ whole genome shotgun (WGS) entry which is preliminary data.</text>
</comment>
<keyword evidence="5 8" id="KW-1133">Transmembrane helix</keyword>
<keyword evidence="4 7" id="KW-0812">Transmembrane</keyword>
<feature type="domain" description="NADH:quinone oxidoreductase/Mrp antiporter transmembrane" evidence="9">
    <location>
        <begin position="127"/>
        <end position="435"/>
    </location>
</feature>
<feature type="transmembrane region" description="Helical" evidence="8">
    <location>
        <begin position="69"/>
        <end position="97"/>
    </location>
</feature>
<evidence type="ECO:0000313" key="11">
    <source>
        <dbReference type="Proteomes" id="UP000439522"/>
    </source>
</evidence>
<keyword evidence="3" id="KW-1003">Cell membrane</keyword>
<gene>
    <name evidence="10" type="ORF">GRI40_07010</name>
</gene>
<feature type="transmembrane region" description="Helical" evidence="8">
    <location>
        <begin position="481"/>
        <end position="502"/>
    </location>
</feature>
<evidence type="ECO:0000256" key="5">
    <source>
        <dbReference type="ARBA" id="ARBA00022989"/>
    </source>
</evidence>
<name>A0A6I4TFV1_9SPHN</name>
<feature type="transmembrane region" description="Helical" evidence="8">
    <location>
        <begin position="242"/>
        <end position="263"/>
    </location>
</feature>
<comment type="similarity">
    <text evidence="2">Belongs to the CPA3 antiporters (TC 2.A.63) subunit D family.</text>
</comment>
<dbReference type="PANTHER" id="PTHR42703">
    <property type="entry name" value="NADH DEHYDROGENASE"/>
    <property type="match status" value="1"/>
</dbReference>
<dbReference type="InterPro" id="IPR050586">
    <property type="entry name" value="CPA3_Na-H_Antiporter_D"/>
</dbReference>
<feature type="transmembrane region" description="Helical" evidence="8">
    <location>
        <begin position="29"/>
        <end position="48"/>
    </location>
</feature>
<feature type="transmembrane region" description="Helical" evidence="8">
    <location>
        <begin position="330"/>
        <end position="348"/>
    </location>
</feature>
<feature type="transmembrane region" description="Helical" evidence="8">
    <location>
        <begin position="203"/>
        <end position="230"/>
    </location>
</feature>
<evidence type="ECO:0000256" key="7">
    <source>
        <dbReference type="RuleBase" id="RU000320"/>
    </source>
</evidence>
<keyword evidence="6 8" id="KW-0472">Membrane</keyword>
<evidence type="ECO:0000256" key="4">
    <source>
        <dbReference type="ARBA" id="ARBA00022692"/>
    </source>
</evidence>
<comment type="subcellular location">
    <subcellularLocation>
        <location evidence="1">Cell membrane</location>
        <topology evidence="1">Multi-pass membrane protein</topology>
    </subcellularLocation>
    <subcellularLocation>
        <location evidence="7">Membrane</location>
        <topology evidence="7">Multi-pass membrane protein</topology>
    </subcellularLocation>
</comment>
<evidence type="ECO:0000256" key="8">
    <source>
        <dbReference type="SAM" id="Phobius"/>
    </source>
</evidence>
<dbReference type="Pfam" id="PF00361">
    <property type="entry name" value="Proton_antipo_M"/>
    <property type="match status" value="1"/>
</dbReference>
<evidence type="ECO:0000256" key="3">
    <source>
        <dbReference type="ARBA" id="ARBA00022475"/>
    </source>
</evidence>
<dbReference type="Proteomes" id="UP000439522">
    <property type="component" value="Unassembled WGS sequence"/>
</dbReference>
<evidence type="ECO:0000256" key="6">
    <source>
        <dbReference type="ARBA" id="ARBA00023136"/>
    </source>
</evidence>
<dbReference type="PANTHER" id="PTHR42703:SF1">
    <property type="entry name" value="NA(+)_H(+) ANTIPORTER SUBUNIT D1"/>
    <property type="match status" value="1"/>
</dbReference>
<evidence type="ECO:0000313" key="10">
    <source>
        <dbReference type="EMBL" id="MXO74970.1"/>
    </source>
</evidence>
<dbReference type="AlphaFoldDB" id="A0A6I4TFV1"/>
<feature type="transmembrane region" description="Helical" evidence="8">
    <location>
        <begin position="278"/>
        <end position="296"/>
    </location>
</feature>
<dbReference type="OrthoDB" id="9768329at2"/>